<keyword evidence="6 10" id="KW-0547">Nucleotide-binding</keyword>
<keyword evidence="5" id="KW-0808">Transferase</keyword>
<dbReference type="FunFam" id="3.30.200.20:FF:000162">
    <property type="entry name" value="Adenine nucleotide alpha hydrolase-like domain kinase"/>
    <property type="match status" value="1"/>
</dbReference>
<dbReference type="PROSITE" id="PS00108">
    <property type="entry name" value="PROTEIN_KINASE_ST"/>
    <property type="match status" value="1"/>
</dbReference>
<dbReference type="Pfam" id="PF04564">
    <property type="entry name" value="U-box"/>
    <property type="match status" value="1"/>
</dbReference>
<dbReference type="Gene3D" id="1.10.510.10">
    <property type="entry name" value="Transferase(Phosphotransferase) domain 1"/>
    <property type="match status" value="1"/>
</dbReference>
<dbReference type="EC" id="2.3.2.27" evidence="3"/>
<evidence type="ECO:0000313" key="16">
    <source>
        <dbReference type="RefSeq" id="XP_039125979.1"/>
    </source>
</evidence>
<evidence type="ECO:0000256" key="4">
    <source>
        <dbReference type="ARBA" id="ARBA00022527"/>
    </source>
</evidence>
<dbReference type="Pfam" id="PF07714">
    <property type="entry name" value="PK_Tyr_Ser-Thr"/>
    <property type="match status" value="1"/>
</dbReference>
<dbReference type="InterPro" id="IPR013083">
    <property type="entry name" value="Znf_RING/FYVE/PHD"/>
</dbReference>
<keyword evidence="8" id="KW-0833">Ubl conjugation pathway</keyword>
<dbReference type="GO" id="GO:0005524">
    <property type="term" value="F:ATP binding"/>
    <property type="evidence" value="ECO:0007669"/>
    <property type="project" value="UniProtKB-UniRule"/>
</dbReference>
<evidence type="ECO:0000256" key="12">
    <source>
        <dbReference type="SAM" id="MobiDB-lite"/>
    </source>
</evidence>
<keyword evidence="11" id="KW-0175">Coiled coil</keyword>
<dbReference type="Gene3D" id="3.30.200.20">
    <property type="entry name" value="Phosphorylase Kinase, domain 1"/>
    <property type="match status" value="1"/>
</dbReference>
<evidence type="ECO:0000259" key="13">
    <source>
        <dbReference type="PROSITE" id="PS50011"/>
    </source>
</evidence>
<feature type="binding site" evidence="10">
    <location>
        <position position="439"/>
    </location>
    <ligand>
        <name>ATP</name>
        <dbReference type="ChEBI" id="CHEBI:30616"/>
    </ligand>
</feature>
<dbReference type="InterPro" id="IPR014729">
    <property type="entry name" value="Rossmann-like_a/b/a_fold"/>
</dbReference>
<dbReference type="GO" id="GO:0016567">
    <property type="term" value="P:protein ubiquitination"/>
    <property type="evidence" value="ECO:0007669"/>
    <property type="project" value="InterPro"/>
</dbReference>
<dbReference type="PROSITE" id="PS00107">
    <property type="entry name" value="PROTEIN_KINASE_ATP"/>
    <property type="match status" value="1"/>
</dbReference>
<dbReference type="Proteomes" id="UP001515500">
    <property type="component" value="Chromosome 5"/>
</dbReference>
<evidence type="ECO:0000256" key="3">
    <source>
        <dbReference type="ARBA" id="ARBA00012483"/>
    </source>
</evidence>
<dbReference type="GO" id="GO:0061630">
    <property type="term" value="F:ubiquitin protein ligase activity"/>
    <property type="evidence" value="ECO:0007669"/>
    <property type="project" value="UniProtKB-EC"/>
</dbReference>
<dbReference type="InterPro" id="IPR000719">
    <property type="entry name" value="Prot_kinase_dom"/>
</dbReference>
<dbReference type="InterPro" id="IPR017441">
    <property type="entry name" value="Protein_kinase_ATP_BS"/>
</dbReference>
<keyword evidence="15" id="KW-1185">Reference proteome</keyword>
<dbReference type="GO" id="GO:0004674">
    <property type="term" value="F:protein serine/threonine kinase activity"/>
    <property type="evidence" value="ECO:0007669"/>
    <property type="project" value="UniProtKB-KW"/>
</dbReference>
<dbReference type="PANTHER" id="PTHR45647:SF65">
    <property type="entry name" value="U-BOX DOMAIN-CONTAINING PROTEIN KINASE FAMILY PROTEIN"/>
    <property type="match status" value="1"/>
</dbReference>
<keyword evidence="7" id="KW-0418">Kinase</keyword>
<dbReference type="GeneID" id="120262011"/>
<reference evidence="16" key="1">
    <citation type="submission" date="2025-08" db="UniProtKB">
        <authorList>
            <consortium name="RefSeq"/>
        </authorList>
    </citation>
    <scope>IDENTIFICATION</scope>
</reference>
<comment type="catalytic activity">
    <reaction evidence="1">
        <text>S-ubiquitinyl-[E2 ubiquitin-conjugating enzyme]-L-cysteine + [acceptor protein]-L-lysine = [E2 ubiquitin-conjugating enzyme]-L-cysteine + N(6)-ubiquitinyl-[acceptor protein]-L-lysine.</text>
        <dbReference type="EC" id="2.3.2.27"/>
    </reaction>
</comment>
<sequence length="769" mass="86353">MSISGEEATVAVAVGCGGRSRRAVRWAAENLGPFAHRLLLLHVIPSISFIPSPSGEPIPIENLEREVVEIYVQDQKLKAQEVFFQFRSLCGKRKLETLVLEGESIEAAIVRYVIESGIKNLVLGCSSFKWIRRILRRPDIATTVMESAPNFCNIFAVSRLRLKMKFSHQLFEDELNSTTEIRTVNLKTFTRRKEGRILGKQVPASSFQDSERSLKPRKSDVSTYSHTSSGVGGYSETASVCGGYDKEILTLDVKTGKRYEPTGSLKDTPFVLLHTIKEGEASAEVVRLRLELQKTLAMYNRTCEDLVLAKNKVRLLLAECSEESKKVKDALEREEALKRSAKEEQARHLEALKVVQENGEFLAKEELDRYKAEIAASEMSLGKSKIANALFSNDRRCRIYSSHEIEVATGNFSDAKKIGEGGFGDVYKCNLDHIAVAVKVLRHGTPDKIEEFIREIEVLSQLHHPNMVLLLGFCPEKGCLVYEYMENGSLEDHLFCNKGKLSLPWYIRFKIIFEVACGLAFLHATKPEPIVHRDLKPGNILLDRNFAAKIGDVGLAKIMSEVVPDGFTEYRETVIAGTFPYIDPEYHRTGTLRPKSDLYAFGIIALQLLTAKQPNGLVRQVEKAINGGSLANILDKSISDWPLVEAERLAKLALKCSGLRCRDRPDLETEVMPQLEELVNMANVCFKLRKFSVFAPTHFICPILQEIMENPYITADGFTYEHRAIKAWLEKHNISPVTKLGLSHTNIIPNHTVSSAIQEWRSRVASSIT</sequence>
<evidence type="ECO:0000256" key="5">
    <source>
        <dbReference type="ARBA" id="ARBA00022679"/>
    </source>
</evidence>
<feature type="compositionally biased region" description="Basic and acidic residues" evidence="12">
    <location>
        <begin position="209"/>
        <end position="220"/>
    </location>
</feature>
<protein>
    <recommendedName>
        <fullName evidence="3">RING-type E3 ubiquitin transferase</fullName>
        <ecNumber evidence="3">2.3.2.27</ecNumber>
    </recommendedName>
</protein>
<evidence type="ECO:0000256" key="11">
    <source>
        <dbReference type="SAM" id="Coils"/>
    </source>
</evidence>
<evidence type="ECO:0000256" key="7">
    <source>
        <dbReference type="ARBA" id="ARBA00022777"/>
    </source>
</evidence>
<evidence type="ECO:0000256" key="1">
    <source>
        <dbReference type="ARBA" id="ARBA00000900"/>
    </source>
</evidence>
<evidence type="ECO:0000313" key="15">
    <source>
        <dbReference type="Proteomes" id="UP001515500"/>
    </source>
</evidence>
<proteinExistence type="predicted"/>
<evidence type="ECO:0000256" key="9">
    <source>
        <dbReference type="ARBA" id="ARBA00022840"/>
    </source>
</evidence>
<dbReference type="CDD" id="cd01989">
    <property type="entry name" value="USP_STK_Ubox_N"/>
    <property type="match status" value="1"/>
</dbReference>
<evidence type="ECO:0000256" key="8">
    <source>
        <dbReference type="ARBA" id="ARBA00022786"/>
    </source>
</evidence>
<dbReference type="InterPro" id="IPR011009">
    <property type="entry name" value="Kinase-like_dom_sf"/>
</dbReference>
<dbReference type="SUPFAM" id="SSF56112">
    <property type="entry name" value="Protein kinase-like (PK-like)"/>
    <property type="match status" value="1"/>
</dbReference>
<dbReference type="RefSeq" id="XP_039125979.1">
    <property type="nucleotide sequence ID" value="XM_039270045.1"/>
</dbReference>
<accession>A0AB40BFT1</accession>
<dbReference type="Gene3D" id="3.30.40.10">
    <property type="entry name" value="Zinc/RING finger domain, C3HC4 (zinc finger)"/>
    <property type="match status" value="1"/>
</dbReference>
<keyword evidence="9 10" id="KW-0067">ATP-binding</keyword>
<keyword evidence="4" id="KW-0723">Serine/threonine-protein kinase</keyword>
<feature type="region of interest" description="Disordered" evidence="12">
    <location>
        <begin position="202"/>
        <end position="233"/>
    </location>
</feature>
<evidence type="ECO:0000256" key="10">
    <source>
        <dbReference type="PROSITE-ProRule" id="PRU10141"/>
    </source>
</evidence>
<feature type="domain" description="Protein kinase" evidence="13">
    <location>
        <begin position="412"/>
        <end position="679"/>
    </location>
</feature>
<dbReference type="PROSITE" id="PS51698">
    <property type="entry name" value="U_BOX"/>
    <property type="match status" value="1"/>
</dbReference>
<dbReference type="InterPro" id="IPR003613">
    <property type="entry name" value="Ubox_domain"/>
</dbReference>
<evidence type="ECO:0000259" key="14">
    <source>
        <dbReference type="PROSITE" id="PS51698"/>
    </source>
</evidence>
<dbReference type="SMART" id="SM00220">
    <property type="entry name" value="S_TKc"/>
    <property type="match status" value="1"/>
</dbReference>
<feature type="domain" description="U-box" evidence="14">
    <location>
        <begin position="694"/>
        <end position="767"/>
    </location>
</feature>
<organism evidence="15 16">
    <name type="scientific">Dioscorea cayennensis subsp. rotundata</name>
    <name type="common">White Guinea yam</name>
    <name type="synonym">Dioscorea rotundata</name>
    <dbReference type="NCBI Taxonomy" id="55577"/>
    <lineage>
        <taxon>Eukaryota</taxon>
        <taxon>Viridiplantae</taxon>
        <taxon>Streptophyta</taxon>
        <taxon>Embryophyta</taxon>
        <taxon>Tracheophyta</taxon>
        <taxon>Spermatophyta</taxon>
        <taxon>Magnoliopsida</taxon>
        <taxon>Liliopsida</taxon>
        <taxon>Dioscoreales</taxon>
        <taxon>Dioscoreaceae</taxon>
        <taxon>Dioscorea</taxon>
    </lineage>
</organism>
<dbReference type="PANTHER" id="PTHR45647">
    <property type="entry name" value="OS02G0152300 PROTEIN"/>
    <property type="match status" value="1"/>
</dbReference>
<dbReference type="InterPro" id="IPR051348">
    <property type="entry name" value="U-box_ubiquitin_ligases"/>
</dbReference>
<dbReference type="SUPFAM" id="SSF52402">
    <property type="entry name" value="Adenine nucleotide alpha hydrolases-like"/>
    <property type="match status" value="1"/>
</dbReference>
<gene>
    <name evidence="16" type="primary">LOC120262011</name>
</gene>
<dbReference type="InterPro" id="IPR001245">
    <property type="entry name" value="Ser-Thr/Tyr_kinase_cat_dom"/>
</dbReference>
<dbReference type="AlphaFoldDB" id="A0AB40BFT1"/>
<dbReference type="SMART" id="SM00504">
    <property type="entry name" value="Ubox"/>
    <property type="match status" value="1"/>
</dbReference>
<dbReference type="CDD" id="cd16655">
    <property type="entry name" value="RING-Ubox_WDSUB1-like"/>
    <property type="match status" value="1"/>
</dbReference>
<comment type="pathway">
    <text evidence="2">Protein modification; protein ubiquitination.</text>
</comment>
<evidence type="ECO:0000256" key="6">
    <source>
        <dbReference type="ARBA" id="ARBA00022741"/>
    </source>
</evidence>
<dbReference type="SUPFAM" id="SSF57850">
    <property type="entry name" value="RING/U-box"/>
    <property type="match status" value="1"/>
</dbReference>
<dbReference type="InterPro" id="IPR008271">
    <property type="entry name" value="Ser/Thr_kinase_AS"/>
</dbReference>
<feature type="coiled-coil region" evidence="11">
    <location>
        <begin position="317"/>
        <end position="351"/>
    </location>
</feature>
<dbReference type="Gene3D" id="3.40.50.620">
    <property type="entry name" value="HUPs"/>
    <property type="match status" value="1"/>
</dbReference>
<name>A0AB40BFT1_DIOCR</name>
<dbReference type="PROSITE" id="PS50011">
    <property type="entry name" value="PROTEIN_KINASE_DOM"/>
    <property type="match status" value="1"/>
</dbReference>
<evidence type="ECO:0000256" key="2">
    <source>
        <dbReference type="ARBA" id="ARBA00004906"/>
    </source>
</evidence>